<dbReference type="Proteomes" id="UP000198984">
    <property type="component" value="Unassembled WGS sequence"/>
</dbReference>
<keyword evidence="2" id="KW-1185">Reference proteome</keyword>
<proteinExistence type="predicted"/>
<reference evidence="1 2" key="1">
    <citation type="submission" date="2016-10" db="EMBL/GenBank/DDBJ databases">
        <authorList>
            <person name="de Groot N.N."/>
        </authorList>
    </citation>
    <scope>NUCLEOTIDE SEQUENCE [LARGE SCALE GENOMIC DNA]</scope>
    <source>
        <strain evidence="1 2">DSM 21039</strain>
    </source>
</reference>
<gene>
    <name evidence="1" type="ORF">SAMN04488505_102184</name>
</gene>
<dbReference type="STRING" id="573321.SAMN04488505_102184"/>
<dbReference type="OrthoDB" id="9810066at2"/>
<name>A0A1H7PXQ8_9BACT</name>
<dbReference type="RefSeq" id="WP_089908986.1">
    <property type="nucleotide sequence ID" value="NZ_FOBB01000002.1"/>
</dbReference>
<dbReference type="SUPFAM" id="SSF53474">
    <property type="entry name" value="alpha/beta-Hydrolases"/>
    <property type="match status" value="1"/>
</dbReference>
<sequence>MKCFFHDTVKIPVGEVMLEGEFTLPQDAGSIVVFSHASSRSRFSRRYQKIARELQHLGYGTLLLDLLTEQEDAAYYYTRCDIELLTRRLTGVTEWLEGYEPAAHLGIGYLAAGTGAAAALRAAYYLPHVLAVVCHGGRPDMADDILSKVETPVLLIAGDLDQDMLEHNRFAMEKLQCRKKLVEIKGAGQLFVENDAIARVTAEAISWFNHYLHVPKPVPKYVPRQVPRLQVL</sequence>
<accession>A0A1H7PXQ8</accession>
<dbReference type="Gene3D" id="3.40.50.1820">
    <property type="entry name" value="alpha/beta hydrolase"/>
    <property type="match status" value="1"/>
</dbReference>
<evidence type="ECO:0000313" key="2">
    <source>
        <dbReference type="Proteomes" id="UP000198984"/>
    </source>
</evidence>
<evidence type="ECO:0000313" key="1">
    <source>
        <dbReference type="EMBL" id="SEL39827.1"/>
    </source>
</evidence>
<dbReference type="GO" id="GO:0016787">
    <property type="term" value="F:hydrolase activity"/>
    <property type="evidence" value="ECO:0007669"/>
    <property type="project" value="UniProtKB-KW"/>
</dbReference>
<dbReference type="EMBL" id="FOBB01000002">
    <property type="protein sequence ID" value="SEL39827.1"/>
    <property type="molecule type" value="Genomic_DNA"/>
</dbReference>
<dbReference type="InterPro" id="IPR029058">
    <property type="entry name" value="AB_hydrolase_fold"/>
</dbReference>
<protein>
    <submittedName>
        <fullName evidence="1">Dienelactone hydrolase</fullName>
    </submittedName>
</protein>
<organism evidence="1 2">
    <name type="scientific">Chitinophaga rupis</name>
    <dbReference type="NCBI Taxonomy" id="573321"/>
    <lineage>
        <taxon>Bacteria</taxon>
        <taxon>Pseudomonadati</taxon>
        <taxon>Bacteroidota</taxon>
        <taxon>Chitinophagia</taxon>
        <taxon>Chitinophagales</taxon>
        <taxon>Chitinophagaceae</taxon>
        <taxon>Chitinophaga</taxon>
    </lineage>
</organism>
<dbReference type="AlphaFoldDB" id="A0A1H7PXQ8"/>
<keyword evidence="1" id="KW-0378">Hydrolase</keyword>